<dbReference type="PROSITE" id="PS50893">
    <property type="entry name" value="ABC_TRANSPORTER_2"/>
    <property type="match status" value="1"/>
</dbReference>
<dbReference type="EMBL" id="LQYS01000066">
    <property type="protein sequence ID" value="KYD11805.1"/>
    <property type="molecule type" value="Genomic_DNA"/>
</dbReference>
<dbReference type="GO" id="GO:0016887">
    <property type="term" value="F:ATP hydrolysis activity"/>
    <property type="evidence" value="ECO:0007669"/>
    <property type="project" value="InterPro"/>
</dbReference>
<evidence type="ECO:0000313" key="6">
    <source>
        <dbReference type="Proteomes" id="UP000075455"/>
    </source>
</evidence>
<dbReference type="InterPro" id="IPR050763">
    <property type="entry name" value="ABC_transporter_ATP-binding"/>
</dbReference>
<proteinExistence type="predicted"/>
<reference evidence="5 6" key="1">
    <citation type="submission" date="2016-01" db="EMBL/GenBank/DDBJ databases">
        <title>Draft Genome Sequences of Seven Thermophilic Sporeformers Isolated from Foods.</title>
        <authorList>
            <person name="Berendsen E.M."/>
            <person name="Wells-Bennik M.H."/>
            <person name="Krawcyk A.O."/>
            <person name="De Jong A."/>
            <person name="Holsappel S."/>
            <person name="Eijlander R.T."/>
            <person name="Kuipers O.P."/>
        </authorList>
    </citation>
    <scope>NUCLEOTIDE SEQUENCE [LARGE SCALE GENOMIC DNA]</scope>
    <source>
        <strain evidence="5 6">B4119</strain>
    </source>
</reference>
<evidence type="ECO:0000259" key="4">
    <source>
        <dbReference type="PROSITE" id="PS50893"/>
    </source>
</evidence>
<dbReference type="SMART" id="SM00382">
    <property type="entry name" value="AAA"/>
    <property type="match status" value="1"/>
</dbReference>
<dbReference type="AlphaFoldDB" id="A0A150LHS8"/>
<dbReference type="InterPro" id="IPR027417">
    <property type="entry name" value="P-loop_NTPase"/>
</dbReference>
<dbReference type="CDD" id="cd03267">
    <property type="entry name" value="ABC_NatA_like"/>
    <property type="match status" value="1"/>
</dbReference>
<keyword evidence="3" id="KW-0067">ATP-binding</keyword>
<organism evidence="5 6">
    <name type="scientific">Saccharococcus caldoxylosilyticus</name>
    <dbReference type="NCBI Taxonomy" id="81408"/>
    <lineage>
        <taxon>Bacteria</taxon>
        <taxon>Bacillati</taxon>
        <taxon>Bacillota</taxon>
        <taxon>Bacilli</taxon>
        <taxon>Bacillales</taxon>
        <taxon>Anoxybacillaceae</taxon>
        <taxon>Saccharococcus</taxon>
    </lineage>
</organism>
<protein>
    <recommendedName>
        <fullName evidence="4">ABC transporter domain-containing protein</fullName>
    </recommendedName>
</protein>
<dbReference type="Proteomes" id="UP000075455">
    <property type="component" value="Unassembled WGS sequence"/>
</dbReference>
<dbReference type="PANTHER" id="PTHR42711">
    <property type="entry name" value="ABC TRANSPORTER ATP-BINDING PROTEIN"/>
    <property type="match status" value="1"/>
</dbReference>
<gene>
    <name evidence="5" type="ORF">B4119_2302</name>
</gene>
<keyword evidence="1" id="KW-0813">Transport</keyword>
<dbReference type="GO" id="GO:0005524">
    <property type="term" value="F:ATP binding"/>
    <property type="evidence" value="ECO:0007669"/>
    <property type="project" value="UniProtKB-KW"/>
</dbReference>
<dbReference type="InterPro" id="IPR003593">
    <property type="entry name" value="AAA+_ATPase"/>
</dbReference>
<feature type="domain" description="ABC transporter" evidence="4">
    <location>
        <begin position="46"/>
        <end position="279"/>
    </location>
</feature>
<accession>A0A150LHS8</accession>
<dbReference type="STRING" id="81408.B4119_2302"/>
<dbReference type="Pfam" id="PF00005">
    <property type="entry name" value="ABC_tran"/>
    <property type="match status" value="1"/>
</dbReference>
<dbReference type="Gene3D" id="3.40.50.300">
    <property type="entry name" value="P-loop containing nucleotide triphosphate hydrolases"/>
    <property type="match status" value="1"/>
</dbReference>
<evidence type="ECO:0000256" key="1">
    <source>
        <dbReference type="ARBA" id="ARBA00022448"/>
    </source>
</evidence>
<dbReference type="PANTHER" id="PTHR42711:SF4">
    <property type="entry name" value="ABC TRANSPORTER RELATED"/>
    <property type="match status" value="1"/>
</dbReference>
<evidence type="ECO:0000256" key="3">
    <source>
        <dbReference type="ARBA" id="ARBA00022840"/>
    </source>
</evidence>
<comment type="caution">
    <text evidence="5">The sequence shown here is derived from an EMBL/GenBank/DDBJ whole genome shotgun (WGS) entry which is preliminary data.</text>
</comment>
<dbReference type="PATRIC" id="fig|81408.3.peg.4392"/>
<sequence>MLLANHIKIMYEQNFLVISWRKKTMIHVKHLHKSFRVHVRQAGWLEAVRSLWRREYRVVEAVKDISFTIEKGEIVGFLGPNGAGKTTTMKMLAGLLHPTSGEITVGGFVPFEQKAEFKKMMSLVMGQKSQLIWDISPMETFLVNKAIYEIDDRTFRETLDELVELLELAPLLDKPTRSLSLGQRMRCELAAALLHRPQVLFLDEPTIGLDVHTQEKVRRFIVDYNREHETTILLTSHYMGDVTALCDRVMIINYGKLIYDGELTVLTEKLAPYKRLEVRFAKVPDVRWEDYGEVVEIEDGNVALRVAREKVAEVSAHFLQHFHVHDINIQDPPMEEVITRAFQEGLHDS</sequence>
<name>A0A150LHS8_9BACL</name>
<evidence type="ECO:0000256" key="2">
    <source>
        <dbReference type="ARBA" id="ARBA00022741"/>
    </source>
</evidence>
<dbReference type="eggNOG" id="COG4586">
    <property type="taxonomic scope" value="Bacteria"/>
</dbReference>
<dbReference type="SUPFAM" id="SSF52540">
    <property type="entry name" value="P-loop containing nucleoside triphosphate hydrolases"/>
    <property type="match status" value="1"/>
</dbReference>
<evidence type="ECO:0000313" key="5">
    <source>
        <dbReference type="EMBL" id="KYD11805.1"/>
    </source>
</evidence>
<dbReference type="InterPro" id="IPR003439">
    <property type="entry name" value="ABC_transporter-like_ATP-bd"/>
</dbReference>
<keyword evidence="2" id="KW-0547">Nucleotide-binding</keyword>